<comment type="caution">
    <text evidence="2">The sequence shown here is derived from an EMBL/GenBank/DDBJ whole genome shotgun (WGS) entry which is preliminary data.</text>
</comment>
<accession>A0AAJ0BEV9</accession>
<dbReference type="Proteomes" id="UP001239445">
    <property type="component" value="Unassembled WGS sequence"/>
</dbReference>
<dbReference type="EMBL" id="MU839831">
    <property type="protein sequence ID" value="KAK1757013.1"/>
    <property type="molecule type" value="Genomic_DNA"/>
</dbReference>
<evidence type="ECO:0000313" key="2">
    <source>
        <dbReference type="EMBL" id="KAK1757013.1"/>
    </source>
</evidence>
<reference evidence="2" key="1">
    <citation type="submission" date="2023-06" db="EMBL/GenBank/DDBJ databases">
        <title>Genome-scale phylogeny and comparative genomics of the fungal order Sordariales.</title>
        <authorList>
            <consortium name="Lawrence Berkeley National Laboratory"/>
            <person name="Hensen N."/>
            <person name="Bonometti L."/>
            <person name="Westerberg I."/>
            <person name="Brannstrom I.O."/>
            <person name="Guillou S."/>
            <person name="Cros-Aarteil S."/>
            <person name="Calhoun S."/>
            <person name="Haridas S."/>
            <person name="Kuo A."/>
            <person name="Mondo S."/>
            <person name="Pangilinan J."/>
            <person name="Riley R."/>
            <person name="Labutti K."/>
            <person name="Andreopoulos B."/>
            <person name="Lipzen A."/>
            <person name="Chen C."/>
            <person name="Yanf M."/>
            <person name="Daum C."/>
            <person name="Ng V."/>
            <person name="Clum A."/>
            <person name="Steindorff A."/>
            <person name="Ohm R."/>
            <person name="Martin F."/>
            <person name="Silar P."/>
            <person name="Natvig D."/>
            <person name="Lalanne C."/>
            <person name="Gautier V."/>
            <person name="Ament-Velasquez S.L."/>
            <person name="Kruys A."/>
            <person name="Hutchinson M.I."/>
            <person name="Powell A.J."/>
            <person name="Barry K."/>
            <person name="Miller A.N."/>
            <person name="Grigoriev I.V."/>
            <person name="Debuchy R."/>
            <person name="Gladieux P."/>
            <person name="Thoren M.H."/>
            <person name="Johannesson H."/>
        </authorList>
    </citation>
    <scope>NUCLEOTIDE SEQUENCE</scope>
    <source>
        <strain evidence="2">PSN4</strain>
    </source>
</reference>
<name>A0AAJ0BEV9_9PEZI</name>
<proteinExistence type="predicted"/>
<gene>
    <name evidence="2" type="ORF">QBC47DRAFT_174298</name>
</gene>
<organism evidence="2 3">
    <name type="scientific">Echria macrotheca</name>
    <dbReference type="NCBI Taxonomy" id="438768"/>
    <lineage>
        <taxon>Eukaryota</taxon>
        <taxon>Fungi</taxon>
        <taxon>Dikarya</taxon>
        <taxon>Ascomycota</taxon>
        <taxon>Pezizomycotina</taxon>
        <taxon>Sordariomycetes</taxon>
        <taxon>Sordariomycetidae</taxon>
        <taxon>Sordariales</taxon>
        <taxon>Schizotheciaceae</taxon>
        <taxon>Echria</taxon>
    </lineage>
</organism>
<feature type="coiled-coil region" evidence="1">
    <location>
        <begin position="34"/>
        <end position="91"/>
    </location>
</feature>
<protein>
    <submittedName>
        <fullName evidence="2">Uncharacterized protein</fullName>
    </submittedName>
</protein>
<feature type="coiled-coil region" evidence="1">
    <location>
        <begin position="144"/>
        <end position="175"/>
    </location>
</feature>
<evidence type="ECO:0000313" key="3">
    <source>
        <dbReference type="Proteomes" id="UP001239445"/>
    </source>
</evidence>
<keyword evidence="3" id="KW-1185">Reference proteome</keyword>
<keyword evidence="1" id="KW-0175">Coiled coil</keyword>
<dbReference type="AlphaFoldDB" id="A0AAJ0BEV9"/>
<evidence type="ECO:0000256" key="1">
    <source>
        <dbReference type="SAM" id="Coils"/>
    </source>
</evidence>
<sequence>MGWGFIDDLVQPFQDAITNVVVDVLKDPANLAMAQEAIKAMEDAERAAREIQRQTEEAARAVAELAAETLLKEAEKLAKQAADEVLQTLSQRARDRTSEVHRLVPSLDGKIAKVVDDIVAIVSAAVDEGRDIAAEVKAAVEITFNNMKAEMDKVLAEFQELVETARRELFDLLEKIVPLEARPLLVMLNDEVASMVNDIMSTGNKLIRDGISTILGAIQAATEGLIDKVGKVLAPLWKFITELWKVLFGAPPEQIMITMQWFQERMKKAEWQFLQKGSAAPITAVIRKQALFDVLPRQEDAWKQQTLEFLARTGRSPVWHTCRNQIEQELSRPTSPMPGHLMSIAWEQDYEDELGGRQRLQVSVLYFRWKTEEFRAVSAGFLGILAMLSAVDVRGEAYKPPPLLKEPQRGDPAMRMDGPTAKDIRDELQPLLRFHIGTANHDQARFSGRKKYLSRQLRFKGDDGVWREVEGT</sequence>